<protein>
    <submittedName>
        <fullName evidence="1">Uncharacterized protein</fullName>
    </submittedName>
</protein>
<reference evidence="1" key="1">
    <citation type="journal article" date="2021" name="Proc. Natl. Acad. Sci. U.S.A.">
        <title>A Catalog of Tens of Thousands of Viruses from Human Metagenomes Reveals Hidden Associations with Chronic Diseases.</title>
        <authorList>
            <person name="Tisza M.J."/>
            <person name="Buck C.B."/>
        </authorList>
    </citation>
    <scope>NUCLEOTIDE SEQUENCE</scope>
    <source>
        <strain evidence="1">Ct47y1</strain>
    </source>
</reference>
<organism evidence="1">
    <name type="scientific">Siphoviridae sp. ct47y1</name>
    <dbReference type="NCBI Taxonomy" id="2827775"/>
    <lineage>
        <taxon>Viruses</taxon>
        <taxon>Duplodnaviria</taxon>
        <taxon>Heunggongvirae</taxon>
        <taxon>Uroviricota</taxon>
        <taxon>Caudoviricetes</taxon>
    </lineage>
</organism>
<sequence>MILIRCKYRGKNRINKLNQLVLIEYSHLY</sequence>
<evidence type="ECO:0000313" key="1">
    <source>
        <dbReference type="EMBL" id="DAF59835.1"/>
    </source>
</evidence>
<name>A0A8S5T9Y1_9CAUD</name>
<accession>A0A8S5T9Y1</accession>
<proteinExistence type="predicted"/>
<dbReference type="EMBL" id="BK032777">
    <property type="protein sequence ID" value="DAF59835.1"/>
    <property type="molecule type" value="Genomic_DNA"/>
</dbReference>